<gene>
    <name evidence="2" type="ORF">EXIGLDRAFT_724713</name>
</gene>
<organism evidence="2 3">
    <name type="scientific">Exidia glandulosa HHB12029</name>
    <dbReference type="NCBI Taxonomy" id="1314781"/>
    <lineage>
        <taxon>Eukaryota</taxon>
        <taxon>Fungi</taxon>
        <taxon>Dikarya</taxon>
        <taxon>Basidiomycota</taxon>
        <taxon>Agaricomycotina</taxon>
        <taxon>Agaricomycetes</taxon>
        <taxon>Auriculariales</taxon>
        <taxon>Exidiaceae</taxon>
        <taxon>Exidia</taxon>
    </lineage>
</organism>
<keyword evidence="1" id="KW-1133">Transmembrane helix</keyword>
<evidence type="ECO:0000313" key="2">
    <source>
        <dbReference type="EMBL" id="KZV86496.1"/>
    </source>
</evidence>
<dbReference type="Proteomes" id="UP000077266">
    <property type="component" value="Unassembled WGS sequence"/>
</dbReference>
<keyword evidence="3" id="KW-1185">Reference proteome</keyword>
<proteinExistence type="predicted"/>
<reference evidence="2 3" key="1">
    <citation type="journal article" date="2016" name="Mol. Biol. Evol.">
        <title>Comparative Genomics of Early-Diverging Mushroom-Forming Fungi Provides Insights into the Origins of Lignocellulose Decay Capabilities.</title>
        <authorList>
            <person name="Nagy L.G."/>
            <person name="Riley R."/>
            <person name="Tritt A."/>
            <person name="Adam C."/>
            <person name="Daum C."/>
            <person name="Floudas D."/>
            <person name="Sun H."/>
            <person name="Yadav J.S."/>
            <person name="Pangilinan J."/>
            <person name="Larsson K.H."/>
            <person name="Matsuura K."/>
            <person name="Barry K."/>
            <person name="Labutti K."/>
            <person name="Kuo R."/>
            <person name="Ohm R.A."/>
            <person name="Bhattacharya S.S."/>
            <person name="Shirouzu T."/>
            <person name="Yoshinaga Y."/>
            <person name="Martin F.M."/>
            <person name="Grigoriev I.V."/>
            <person name="Hibbett D.S."/>
        </authorList>
    </citation>
    <scope>NUCLEOTIDE SEQUENCE [LARGE SCALE GENOMIC DNA]</scope>
    <source>
        <strain evidence="2 3">HHB12029</strain>
    </source>
</reference>
<dbReference type="InParanoid" id="A0A165EB19"/>
<evidence type="ECO:0000256" key="1">
    <source>
        <dbReference type="SAM" id="Phobius"/>
    </source>
</evidence>
<keyword evidence="1" id="KW-0472">Membrane</keyword>
<sequence>MCSLSLLVGSVLLVASGVCWVLLVVSGVLARLSCSAALLDLWRLWLVHCARCVYSVPLFRFLSMLTIVLINMCTIVV</sequence>
<dbReference type="EMBL" id="KV426153">
    <property type="protein sequence ID" value="KZV86496.1"/>
    <property type="molecule type" value="Genomic_DNA"/>
</dbReference>
<keyword evidence="1" id="KW-0812">Transmembrane</keyword>
<feature type="transmembrane region" description="Helical" evidence="1">
    <location>
        <begin position="54"/>
        <end position="76"/>
    </location>
</feature>
<dbReference type="AlphaFoldDB" id="A0A165EB19"/>
<accession>A0A165EB19</accession>
<protein>
    <submittedName>
        <fullName evidence="2">Uncharacterized protein</fullName>
    </submittedName>
</protein>
<evidence type="ECO:0000313" key="3">
    <source>
        <dbReference type="Proteomes" id="UP000077266"/>
    </source>
</evidence>
<name>A0A165EB19_EXIGL</name>